<proteinExistence type="predicted"/>
<dbReference type="AlphaFoldDB" id="A0A087G9M0"/>
<reference evidence="3" key="1">
    <citation type="journal article" date="2015" name="Nat. Plants">
        <title>Genome expansion of Arabis alpina linked with retrotransposition and reduced symmetric DNA methylation.</title>
        <authorList>
            <person name="Willing E.M."/>
            <person name="Rawat V."/>
            <person name="Mandakova T."/>
            <person name="Maumus F."/>
            <person name="James G.V."/>
            <person name="Nordstroem K.J."/>
            <person name="Becker C."/>
            <person name="Warthmann N."/>
            <person name="Chica C."/>
            <person name="Szarzynska B."/>
            <person name="Zytnicki M."/>
            <person name="Albani M.C."/>
            <person name="Kiefer C."/>
            <person name="Bergonzi S."/>
            <person name="Castaings L."/>
            <person name="Mateos J.L."/>
            <person name="Berns M.C."/>
            <person name="Bujdoso N."/>
            <person name="Piofczyk T."/>
            <person name="de Lorenzo L."/>
            <person name="Barrero-Sicilia C."/>
            <person name="Mateos I."/>
            <person name="Piednoel M."/>
            <person name="Hagmann J."/>
            <person name="Chen-Min-Tao R."/>
            <person name="Iglesias-Fernandez R."/>
            <person name="Schuster S.C."/>
            <person name="Alonso-Blanco C."/>
            <person name="Roudier F."/>
            <person name="Carbonero P."/>
            <person name="Paz-Ares J."/>
            <person name="Davis S.J."/>
            <person name="Pecinka A."/>
            <person name="Quesneville H."/>
            <person name="Colot V."/>
            <person name="Lysak M.A."/>
            <person name="Weigel D."/>
            <person name="Coupland G."/>
            <person name="Schneeberger K."/>
        </authorList>
    </citation>
    <scope>NUCLEOTIDE SEQUENCE [LARGE SCALE GENOMIC DNA]</scope>
    <source>
        <strain evidence="3">cv. Pajares</strain>
    </source>
</reference>
<dbReference type="eggNOG" id="ENOG502RZ8J">
    <property type="taxonomic scope" value="Eukaryota"/>
</dbReference>
<name>A0A087G9M0_ARAAL</name>
<evidence type="ECO:0000313" key="3">
    <source>
        <dbReference type="Proteomes" id="UP000029120"/>
    </source>
</evidence>
<sequence length="203" mass="24299">MALCNKLSRHVRQVASQSENASMIGFLTKRTVKSFCVDATHHRYHQETHSFLEPESYIGSWETPNHPKEAEKRLAQLRRDYAKKMKVYRKEYIHEIEMLRVEKQRKDEARLQAERAANEERRRLKAEAAKARAEERKIAEEEFRKTLMKERAEKLEFWRMTGQRREGKKKEKEKLLREMSSLWIEPKELEKKITEALVETTAL</sequence>
<keyword evidence="1" id="KW-0175">Coiled coil</keyword>
<evidence type="ECO:0000256" key="1">
    <source>
        <dbReference type="SAM" id="Coils"/>
    </source>
</evidence>
<protein>
    <submittedName>
        <fullName evidence="2">Uncharacterized protein</fullName>
    </submittedName>
</protein>
<keyword evidence="3" id="KW-1185">Reference proteome</keyword>
<gene>
    <name evidence="2" type="ordered locus">AALP_Aa8g266300</name>
</gene>
<dbReference type="Proteomes" id="UP000029120">
    <property type="component" value="Chromosome 8"/>
</dbReference>
<dbReference type="EMBL" id="CM002876">
    <property type="protein sequence ID" value="KFK26572.1"/>
    <property type="molecule type" value="Genomic_DNA"/>
</dbReference>
<accession>A0A087G9M0</accession>
<dbReference type="PANTHER" id="PTHR36402:SF1">
    <property type="entry name" value="EXPRESSED PROTEIN"/>
    <property type="match status" value="1"/>
</dbReference>
<dbReference type="OMA" id="NWRMKEK"/>
<dbReference type="Gramene" id="KFK26572">
    <property type="protein sequence ID" value="KFK26572"/>
    <property type="gene ID" value="AALP_AA8G266300"/>
</dbReference>
<dbReference type="OrthoDB" id="1938107at2759"/>
<feature type="coiled-coil region" evidence="1">
    <location>
        <begin position="99"/>
        <end position="141"/>
    </location>
</feature>
<dbReference type="PANTHER" id="PTHR36402">
    <property type="entry name" value="EXPRESSED PROTEIN"/>
    <property type="match status" value="1"/>
</dbReference>
<evidence type="ECO:0000313" key="2">
    <source>
        <dbReference type="EMBL" id="KFK26572.1"/>
    </source>
</evidence>
<organism evidence="2 3">
    <name type="scientific">Arabis alpina</name>
    <name type="common">Alpine rock-cress</name>
    <dbReference type="NCBI Taxonomy" id="50452"/>
    <lineage>
        <taxon>Eukaryota</taxon>
        <taxon>Viridiplantae</taxon>
        <taxon>Streptophyta</taxon>
        <taxon>Embryophyta</taxon>
        <taxon>Tracheophyta</taxon>
        <taxon>Spermatophyta</taxon>
        <taxon>Magnoliopsida</taxon>
        <taxon>eudicotyledons</taxon>
        <taxon>Gunneridae</taxon>
        <taxon>Pentapetalae</taxon>
        <taxon>rosids</taxon>
        <taxon>malvids</taxon>
        <taxon>Brassicales</taxon>
        <taxon>Brassicaceae</taxon>
        <taxon>Arabideae</taxon>
        <taxon>Arabis</taxon>
    </lineage>
</organism>